<evidence type="ECO:0000259" key="2">
    <source>
        <dbReference type="Pfam" id="PF00535"/>
    </source>
</evidence>
<feature type="transmembrane region" description="Helical" evidence="1">
    <location>
        <begin position="257"/>
        <end position="282"/>
    </location>
</feature>
<gene>
    <name evidence="3" type="ORF">COT92_02825</name>
</gene>
<feature type="domain" description="Glycosyltransferase 2-like" evidence="2">
    <location>
        <begin position="7"/>
        <end position="187"/>
    </location>
</feature>
<evidence type="ECO:0000256" key="1">
    <source>
        <dbReference type="SAM" id="Phobius"/>
    </source>
</evidence>
<keyword evidence="1" id="KW-0472">Membrane</keyword>
<dbReference type="SUPFAM" id="SSF53448">
    <property type="entry name" value="Nucleotide-diphospho-sugar transferases"/>
    <property type="match status" value="1"/>
</dbReference>
<comment type="caution">
    <text evidence="3">The sequence shown here is derived from an EMBL/GenBank/DDBJ whole genome shotgun (WGS) entry which is preliminary data.</text>
</comment>
<dbReference type="AlphaFoldDB" id="A0A2H0VAK0"/>
<keyword evidence="1" id="KW-0812">Transmembrane</keyword>
<dbReference type="InterPro" id="IPR029044">
    <property type="entry name" value="Nucleotide-diphossugar_trans"/>
</dbReference>
<keyword evidence="3" id="KW-0808">Transferase</keyword>
<accession>A0A2H0VAK0</accession>
<sequence>MPDIDISIIVLSYQSQMHLEVLLPSIEESAKGLSVETIIVDNGSTDGSKEWLKQQMDKGANFKLISLADNLGFSKGNNLGIKEAKGRYILLLNPDTKLSPDTLQTMTGFMDNHPEVGAGGCKLVKPDGKLDLACRRRFPNPVNSFKRLFLTDNKDYNYTDIDDNQSMEVDSVVGAFMFIRREATEKIGLLDEKFFMYGEDLDWCWRCKEAGYKVWYLPETTVLHYKGESSKKVSFKALFWFHEAMWIFYKKHYSPKYFFIFNWIVWLGIYLRLLTLSTVNIFRRKKFVSR</sequence>
<dbReference type="Gene3D" id="3.90.550.10">
    <property type="entry name" value="Spore Coat Polysaccharide Biosynthesis Protein SpsA, Chain A"/>
    <property type="match status" value="1"/>
</dbReference>
<dbReference type="PANTHER" id="PTHR43179">
    <property type="entry name" value="RHAMNOSYLTRANSFERASE WBBL"/>
    <property type="match status" value="1"/>
</dbReference>
<evidence type="ECO:0000313" key="4">
    <source>
        <dbReference type="Proteomes" id="UP000230922"/>
    </source>
</evidence>
<reference evidence="4" key="1">
    <citation type="submission" date="2017-09" db="EMBL/GenBank/DDBJ databases">
        <title>Depth-based differentiation of microbial function through sediment-hosted aquifers and enrichment of novel symbionts in the deep terrestrial subsurface.</title>
        <authorList>
            <person name="Probst A.J."/>
            <person name="Ladd B."/>
            <person name="Jarett J.K."/>
            <person name="Geller-Mcgrath D.E."/>
            <person name="Sieber C.M.K."/>
            <person name="Emerson J.B."/>
            <person name="Anantharaman K."/>
            <person name="Thomas B.C."/>
            <person name="Malmstrom R."/>
            <person name="Stieglmeier M."/>
            <person name="Klingl A."/>
            <person name="Woyke T."/>
            <person name="Ryan C.M."/>
            <person name="Banfield J.F."/>
        </authorList>
    </citation>
    <scope>NUCLEOTIDE SEQUENCE [LARGE SCALE GENOMIC DNA]</scope>
</reference>
<dbReference type="Proteomes" id="UP000230922">
    <property type="component" value="Unassembled WGS sequence"/>
</dbReference>
<keyword evidence="1" id="KW-1133">Transmembrane helix</keyword>
<dbReference type="Pfam" id="PF00535">
    <property type="entry name" value="Glycos_transf_2"/>
    <property type="match status" value="1"/>
</dbReference>
<dbReference type="InterPro" id="IPR001173">
    <property type="entry name" value="Glyco_trans_2-like"/>
</dbReference>
<dbReference type="EMBL" id="PFAK01000046">
    <property type="protein sequence ID" value="PIR96114.1"/>
    <property type="molecule type" value="Genomic_DNA"/>
</dbReference>
<organism evidence="3 4">
    <name type="scientific">Candidatus Doudnabacteria bacterium CG10_big_fil_rev_8_21_14_0_10_42_18</name>
    <dbReference type="NCBI Taxonomy" id="1974552"/>
    <lineage>
        <taxon>Bacteria</taxon>
        <taxon>Candidatus Doudnaibacteriota</taxon>
    </lineage>
</organism>
<name>A0A2H0VAK0_9BACT</name>
<dbReference type="GO" id="GO:0016740">
    <property type="term" value="F:transferase activity"/>
    <property type="evidence" value="ECO:0007669"/>
    <property type="project" value="UniProtKB-KW"/>
</dbReference>
<dbReference type="PANTHER" id="PTHR43179:SF7">
    <property type="entry name" value="RHAMNOSYLTRANSFERASE WBBL"/>
    <property type="match status" value="1"/>
</dbReference>
<protein>
    <submittedName>
        <fullName evidence="3">Glycosyl transferase family 2</fullName>
    </submittedName>
</protein>
<proteinExistence type="predicted"/>
<dbReference type="CDD" id="cd04186">
    <property type="entry name" value="GT_2_like_c"/>
    <property type="match status" value="1"/>
</dbReference>
<evidence type="ECO:0000313" key="3">
    <source>
        <dbReference type="EMBL" id="PIR96114.1"/>
    </source>
</evidence>